<sequence length="101" mass="10679">VRGIQPISPRQENSVLRRKKPTTEKFHFAGSKHEPEEWGAPTGLGAKASKGTGQEPMGLAGKKGPAQVDAIAEEKRGIAAVQDSDSLQCPTCSATRDPRSG</sequence>
<evidence type="ECO:0000256" key="1">
    <source>
        <dbReference type="SAM" id="MobiDB-lite"/>
    </source>
</evidence>
<gene>
    <name evidence="2" type="ORF">MONAX_5E004366</name>
</gene>
<dbReference type="Proteomes" id="UP000335636">
    <property type="component" value="Unassembled WGS sequence"/>
</dbReference>
<proteinExistence type="predicted"/>
<dbReference type="EMBL" id="CABDUW010002591">
    <property type="protein sequence ID" value="VTJ87399.1"/>
    <property type="molecule type" value="Genomic_DNA"/>
</dbReference>
<feature type="non-terminal residue" evidence="2">
    <location>
        <position position="1"/>
    </location>
</feature>
<evidence type="ECO:0000313" key="2">
    <source>
        <dbReference type="EMBL" id="VTJ87399.1"/>
    </source>
</evidence>
<protein>
    <submittedName>
        <fullName evidence="2">Uncharacterized protein</fullName>
    </submittedName>
</protein>
<accession>A0A5E4D2P9</accession>
<feature type="region of interest" description="Disordered" evidence="1">
    <location>
        <begin position="1"/>
        <end position="65"/>
    </location>
</feature>
<evidence type="ECO:0000313" key="3">
    <source>
        <dbReference type="Proteomes" id="UP000335636"/>
    </source>
</evidence>
<dbReference type="AlphaFoldDB" id="A0A5E4D2P9"/>
<comment type="caution">
    <text evidence="2">The sequence shown here is derived from an EMBL/GenBank/DDBJ whole genome shotgun (WGS) entry which is preliminary data.</text>
</comment>
<feature type="region of interest" description="Disordered" evidence="1">
    <location>
        <begin position="82"/>
        <end position="101"/>
    </location>
</feature>
<organism evidence="2 3">
    <name type="scientific">Marmota monax</name>
    <name type="common">Woodchuck</name>
    <dbReference type="NCBI Taxonomy" id="9995"/>
    <lineage>
        <taxon>Eukaryota</taxon>
        <taxon>Metazoa</taxon>
        <taxon>Chordata</taxon>
        <taxon>Craniata</taxon>
        <taxon>Vertebrata</taxon>
        <taxon>Euteleostomi</taxon>
        <taxon>Mammalia</taxon>
        <taxon>Eutheria</taxon>
        <taxon>Euarchontoglires</taxon>
        <taxon>Glires</taxon>
        <taxon>Rodentia</taxon>
        <taxon>Sciuromorpha</taxon>
        <taxon>Sciuridae</taxon>
        <taxon>Xerinae</taxon>
        <taxon>Marmotini</taxon>
        <taxon>Marmota</taxon>
    </lineage>
</organism>
<keyword evidence="3" id="KW-1185">Reference proteome</keyword>
<reference evidence="2" key="1">
    <citation type="submission" date="2019-04" db="EMBL/GenBank/DDBJ databases">
        <authorList>
            <person name="Alioto T."/>
            <person name="Alioto T."/>
        </authorList>
    </citation>
    <scope>NUCLEOTIDE SEQUENCE [LARGE SCALE GENOMIC DNA]</scope>
</reference>
<name>A0A5E4D2P9_MARMO</name>
<feature type="compositionally biased region" description="Basic and acidic residues" evidence="1">
    <location>
        <begin position="21"/>
        <end position="36"/>
    </location>
</feature>
<feature type="compositionally biased region" description="Polar residues" evidence="1">
    <location>
        <begin position="83"/>
        <end position="94"/>
    </location>
</feature>